<keyword evidence="2" id="KW-0472">Membrane</keyword>
<gene>
    <name evidence="3" type="ORF">M407DRAFT_241921</name>
</gene>
<proteinExistence type="predicted"/>
<dbReference type="Proteomes" id="UP000054248">
    <property type="component" value="Unassembled WGS sequence"/>
</dbReference>
<keyword evidence="4" id="KW-1185">Reference proteome</keyword>
<organism evidence="3 4">
    <name type="scientific">Tulasnella calospora MUT 4182</name>
    <dbReference type="NCBI Taxonomy" id="1051891"/>
    <lineage>
        <taxon>Eukaryota</taxon>
        <taxon>Fungi</taxon>
        <taxon>Dikarya</taxon>
        <taxon>Basidiomycota</taxon>
        <taxon>Agaricomycotina</taxon>
        <taxon>Agaricomycetes</taxon>
        <taxon>Cantharellales</taxon>
        <taxon>Tulasnellaceae</taxon>
        <taxon>Tulasnella</taxon>
    </lineage>
</organism>
<feature type="transmembrane region" description="Helical" evidence="2">
    <location>
        <begin position="156"/>
        <end position="176"/>
    </location>
</feature>
<reference evidence="4" key="2">
    <citation type="submission" date="2015-01" db="EMBL/GenBank/DDBJ databases">
        <title>Evolutionary Origins and Diversification of the Mycorrhizal Mutualists.</title>
        <authorList>
            <consortium name="DOE Joint Genome Institute"/>
            <consortium name="Mycorrhizal Genomics Consortium"/>
            <person name="Kohler A."/>
            <person name="Kuo A."/>
            <person name="Nagy L.G."/>
            <person name="Floudas D."/>
            <person name="Copeland A."/>
            <person name="Barry K.W."/>
            <person name="Cichocki N."/>
            <person name="Veneault-Fourrey C."/>
            <person name="LaButti K."/>
            <person name="Lindquist E.A."/>
            <person name="Lipzen A."/>
            <person name="Lundell T."/>
            <person name="Morin E."/>
            <person name="Murat C."/>
            <person name="Riley R."/>
            <person name="Ohm R."/>
            <person name="Sun H."/>
            <person name="Tunlid A."/>
            <person name="Henrissat B."/>
            <person name="Grigoriev I.V."/>
            <person name="Hibbett D.S."/>
            <person name="Martin F."/>
        </authorList>
    </citation>
    <scope>NUCLEOTIDE SEQUENCE [LARGE SCALE GENOMIC DNA]</scope>
    <source>
        <strain evidence="4">MUT 4182</strain>
    </source>
</reference>
<accession>A0A0C3MB76</accession>
<feature type="region of interest" description="Disordered" evidence="1">
    <location>
        <begin position="1"/>
        <end position="47"/>
    </location>
</feature>
<sequence length="195" mass="20813">MVSKMSSDQVPGGSTTKHQGQASDPPPTYSESASSPRVLPNPQIVILQDGRYAGTPTTEILSNSPPSGPHHPFFGAPPGSPTIGSSSPRIYGPTPMSHDATPAVIGPGTPVYLGSGALLTPGGESGALLPLPYYDRSSPYSEEQANSRARWRFIEAFAWAFAIWITLGVLFGTSAVERNHRKPHHGHDEDPWFSR</sequence>
<dbReference type="HOGENOM" id="CLU_1397259_0_0_1"/>
<feature type="compositionally biased region" description="Polar residues" evidence="1">
    <location>
        <begin position="1"/>
        <end position="22"/>
    </location>
</feature>
<evidence type="ECO:0000313" key="4">
    <source>
        <dbReference type="Proteomes" id="UP000054248"/>
    </source>
</evidence>
<evidence type="ECO:0000256" key="2">
    <source>
        <dbReference type="SAM" id="Phobius"/>
    </source>
</evidence>
<evidence type="ECO:0000256" key="1">
    <source>
        <dbReference type="SAM" id="MobiDB-lite"/>
    </source>
</evidence>
<keyword evidence="2" id="KW-0812">Transmembrane</keyword>
<dbReference type="AlphaFoldDB" id="A0A0C3MB76"/>
<reference evidence="3 4" key="1">
    <citation type="submission" date="2014-04" db="EMBL/GenBank/DDBJ databases">
        <authorList>
            <consortium name="DOE Joint Genome Institute"/>
            <person name="Kuo A."/>
            <person name="Girlanda M."/>
            <person name="Perotto S."/>
            <person name="Kohler A."/>
            <person name="Nagy L.G."/>
            <person name="Floudas D."/>
            <person name="Copeland A."/>
            <person name="Barry K.W."/>
            <person name="Cichocki N."/>
            <person name="Veneault-Fourrey C."/>
            <person name="LaButti K."/>
            <person name="Lindquist E.A."/>
            <person name="Lipzen A."/>
            <person name="Lundell T."/>
            <person name="Morin E."/>
            <person name="Murat C."/>
            <person name="Sun H."/>
            <person name="Tunlid A."/>
            <person name="Henrissat B."/>
            <person name="Grigoriev I.V."/>
            <person name="Hibbett D.S."/>
            <person name="Martin F."/>
            <person name="Nordberg H.P."/>
            <person name="Cantor M.N."/>
            <person name="Hua S.X."/>
        </authorList>
    </citation>
    <scope>NUCLEOTIDE SEQUENCE [LARGE SCALE GENOMIC DNA]</scope>
    <source>
        <strain evidence="3 4">MUT 4182</strain>
    </source>
</reference>
<dbReference type="EMBL" id="KN822966">
    <property type="protein sequence ID" value="KIO30982.1"/>
    <property type="molecule type" value="Genomic_DNA"/>
</dbReference>
<protein>
    <submittedName>
        <fullName evidence="3">Uncharacterized protein</fullName>
    </submittedName>
</protein>
<name>A0A0C3MB76_9AGAM</name>
<keyword evidence="2" id="KW-1133">Transmembrane helix</keyword>
<evidence type="ECO:0000313" key="3">
    <source>
        <dbReference type="EMBL" id="KIO30982.1"/>
    </source>
</evidence>